<sequence>MVASFRFAPLSYVFYLWLAGELSLQAMDSALPSDIYGSEICDLRQGEGEKKPEYYQKTDSFVGGTAKVKYTFCYQPSPKSMFSNRNRTDAPEEPQKQKSYVSVVNRSQVKTPFKWPYCVHGHLMMKFNNETSVGSGILVGPNHVLTAGHNIYSYKYSEKSRWATEVWFSPGREGKESLFNHYIKGCFLLCPKEWVHQKLKNGDKCDRNDYDFGMVILERAIGNEIGWSGLLCAPNTYFQEWNITVTGYPGEEGSNDYYSAAMWEGSSKPEIKTEKIDYKIPTSSGQSGGAIWRKWPIPTNSSSKSIVTIGVHTNGDEKRTKGSGVRLTERKFGQIIDWIKRHHLDGATDYSIPESTLLPLDQKEEPQTANDWWKLGKSYSDASDNDWAFICFYNAVFTAADKVTDGMLLELADCYREGRGTQQNYLEAFNLYMSIVNPTASRDVMGWIGTFYLKGFGVPKDISAGLHFLEEAVQKNNIEAIHTLYYFYAPAGESHDLEKTAMYRKKAADFGRPIPILAPAELNPNVRHWAKVEGEVLDNLYEAPSIDGLIESYPKRSSKSYLTLLWEQLYKNQHVTISSSSKAALSGMGGIGKTSIAAQYAHEALGHRAYKLIYWIASETEDKLKESYKTLLELLDAKVEKDSNLSKLLSLVNRHLSKQEPYLLIYDNVPDSRFLDHKIPTRKGHILMTSRCQEGWHNIINLDVFRPEDAVGYLFKSLNSGSCQIVVDEENKHLALQIAEELGYLPLALSHAASYIRYMRENIDRNYQFGDYLKSFKEQPTSHFENARAPFMEESKDCLEISHEYLVAKTLKMSGKHISDKAKELLRYFAYLDPDQIIIDPFLSFEKDKKEGVQKAIGQLAIFSLIKNNDPFFSIHRLVQLVVRQEQETAHLHELPLSFSTMLSSFAKYHTSMVETPFQNLTFSELEKWYRRGSTLISNLKTLYTYIQNLSEHTTLDKVEYLKLKFGTQGLQDLLNGTLGLLRKEIYKKLKEVKTEQSQKTLENITKDEIKEKQIVLSPEISKEIEEVLHNILSLELNSDNTIYIAESTAKIDREERSFFINSIQDLLSYKKYPHKLPVDLIKILRNNVAPCRCREFINIIQPLLPLDAHERSNMVSALSKIEPAWLKTFVDVIQPLIFHPEYGDKSSRIIEAFLKVEISQLYEFVNIVRPLLLPQISGWYQADIINDFSKVDFLQLCDFVDILRSLLTPQMKGEELAALATTLYEVGPSEFHEFLEVIPPLLTTKMDDHGRARVIGAFRKVHSSKRREFVDIIQPLLTFKMDGNLWADIIMIFRHMNCSQLRQFVKDIQFLLDYDMTEIERTEFMRALVDKKPVQRREFVEKIQSLLPPLMPSIYNYNRGEFNDRVFDRFEREMEEREREKREEEQFEWLIVIMALCKMELSELCRFVDIIKPLLTPQMGVPERAAFIEAFLKIEPEQRCEFVETVQALLLSTAYRYAWVHAINFLREMQPSQRWEFINIVKPLLTSDMTEEYDVDRVIKAIRQVVPEQRREFVNILHPLLDHIPEKNLRNDIIVYLASSIQARRRPEVCQNFMFFFNFFQREEAFQNQDRWLKEIIKEINKKKGYMGIINILEKIIDGLLPLEPELVPAVSRNTSVSRLELFPQRQNDKDNSLSFPIVGSNPKQIEQGKEKKKEEKFVNTTHTQNVIENSGEKDTLQLSDSGRRYKDISGLHLRSIPLNIIEEQPQKLYTIDGRRFRQQNVSGVSMRCFFNAVGLEADKEIKKLESKRDNPIVRSMIANEIVSAAANPEQLPRQVKEAIRYTLYEAQRDQLNWMQETRSDKLVAQNSDSNQQDPQQLPEVLRAVGEREEAILEELRQRCLSPEAFDAFLNYHIGGEQMMVALHDVHGNEGGNMNANYTSIDAVAYINNFGLKIYEPDGEKGLRLTHQFIPHNATEVVYLYHEGVHFQVLIPE</sequence>
<comment type="similarity">
    <text evidence="1 6">Belongs to the peptidase S1B family.</text>
</comment>
<feature type="region of interest" description="Disordered" evidence="7">
    <location>
        <begin position="1634"/>
        <end position="1654"/>
    </location>
</feature>
<evidence type="ECO:0000313" key="9">
    <source>
        <dbReference type="EMBL" id="AIK96311.1"/>
    </source>
</evidence>
<dbReference type="SUPFAM" id="SSF52540">
    <property type="entry name" value="P-loop containing nucleoside triphosphate hydrolases"/>
    <property type="match status" value="1"/>
</dbReference>
<feature type="domain" description="NB-ARC" evidence="8">
    <location>
        <begin position="565"/>
        <end position="693"/>
    </location>
</feature>
<evidence type="ECO:0000256" key="1">
    <source>
        <dbReference type="ARBA" id="ARBA00008764"/>
    </source>
</evidence>
<dbReference type="Proteomes" id="UP000028926">
    <property type="component" value="Chromosome"/>
</dbReference>
<dbReference type="eggNOG" id="COG3903">
    <property type="taxonomic scope" value="Bacteria"/>
</dbReference>
<dbReference type="Gene3D" id="2.40.10.10">
    <property type="entry name" value="Trypsin-like serine proteases"/>
    <property type="match status" value="2"/>
</dbReference>
<evidence type="ECO:0000313" key="10">
    <source>
        <dbReference type="Proteomes" id="UP000028926"/>
    </source>
</evidence>
<dbReference type="InterPro" id="IPR002182">
    <property type="entry name" value="NB-ARC"/>
</dbReference>
<keyword evidence="2 6" id="KW-0645">Protease</keyword>
<evidence type="ECO:0000256" key="3">
    <source>
        <dbReference type="ARBA" id="ARBA00022729"/>
    </source>
</evidence>
<name>A0A077AV77_9PROT</name>
<reference evidence="9 10" key="1">
    <citation type="submission" date="2014-07" db="EMBL/GenBank/DDBJ databases">
        <title>Comparative genomic insights into amoeba endosymbionts belonging to the families of Holosporaceae and Candidatus Midichloriaceae within Rickettsiales.</title>
        <authorList>
            <person name="Wang Z."/>
            <person name="Wu M."/>
        </authorList>
    </citation>
    <scope>NUCLEOTIDE SEQUENCE [LARGE SCALE GENOMIC DNA]</scope>
    <source>
        <strain evidence="9">PRA3</strain>
    </source>
</reference>
<dbReference type="GO" id="GO:0006508">
    <property type="term" value="P:proteolysis"/>
    <property type="evidence" value="ECO:0007669"/>
    <property type="project" value="UniProtKB-KW"/>
</dbReference>
<evidence type="ECO:0000256" key="7">
    <source>
        <dbReference type="SAM" id="MobiDB-lite"/>
    </source>
</evidence>
<keyword evidence="3" id="KW-0732">Signal</keyword>
<gene>
    <name evidence="9" type="ORF">ID47_05525</name>
</gene>
<keyword evidence="10" id="KW-1185">Reference proteome</keyword>
<dbReference type="PRINTS" id="PR00839">
    <property type="entry name" value="V8PROTEASE"/>
</dbReference>
<dbReference type="InterPro" id="IPR043504">
    <property type="entry name" value="Peptidase_S1_PA_chymotrypsin"/>
</dbReference>
<dbReference type="RefSeq" id="WP_038464617.1">
    <property type="nucleotide sequence ID" value="NZ_CP008941.1"/>
</dbReference>
<dbReference type="GO" id="GO:0008236">
    <property type="term" value="F:serine-type peptidase activity"/>
    <property type="evidence" value="ECO:0007669"/>
    <property type="project" value="UniProtKB-KW"/>
</dbReference>
<proteinExistence type="inferred from homology"/>
<dbReference type="HOGENOM" id="CLU_235120_0_0_5"/>
<keyword evidence="4 6" id="KW-0378">Hydrolase</keyword>
<keyword evidence="5 6" id="KW-0720">Serine protease</keyword>
<dbReference type="eggNOG" id="COG4908">
    <property type="taxonomic scope" value="Bacteria"/>
</dbReference>
<dbReference type="Gene3D" id="1.25.40.10">
    <property type="entry name" value="Tetratricopeptide repeat domain"/>
    <property type="match status" value="1"/>
</dbReference>
<dbReference type="SUPFAM" id="SSF50494">
    <property type="entry name" value="Trypsin-like serine proteases"/>
    <property type="match status" value="1"/>
</dbReference>
<dbReference type="InterPro" id="IPR008256">
    <property type="entry name" value="Peptidase_S1B"/>
</dbReference>
<dbReference type="PANTHER" id="PTHR35205:SF1">
    <property type="entry name" value="ZU5 DOMAIN-CONTAINING PROTEIN"/>
    <property type="match status" value="1"/>
</dbReference>
<dbReference type="STRING" id="91604.ID47_05525"/>
<dbReference type="InterPro" id="IPR027417">
    <property type="entry name" value="P-loop_NTPase"/>
</dbReference>
<dbReference type="Gene3D" id="3.40.50.300">
    <property type="entry name" value="P-loop containing nucleotide triphosphate hydrolases"/>
    <property type="match status" value="1"/>
</dbReference>
<evidence type="ECO:0000256" key="4">
    <source>
        <dbReference type="ARBA" id="ARBA00022801"/>
    </source>
</evidence>
<accession>A0A077AV77</accession>
<evidence type="ECO:0000256" key="6">
    <source>
        <dbReference type="RuleBase" id="RU004296"/>
    </source>
</evidence>
<dbReference type="GO" id="GO:0043531">
    <property type="term" value="F:ADP binding"/>
    <property type="evidence" value="ECO:0007669"/>
    <property type="project" value="InterPro"/>
</dbReference>
<dbReference type="PANTHER" id="PTHR35205">
    <property type="entry name" value="NB-ARC AND TPR DOMAIN PROTEIN"/>
    <property type="match status" value="1"/>
</dbReference>
<dbReference type="eggNOG" id="COG3591">
    <property type="taxonomic scope" value="Bacteria"/>
</dbReference>
<protein>
    <recommendedName>
        <fullName evidence="6">Serine protease</fullName>
        <ecNumber evidence="6">3.4.21.-</ecNumber>
    </recommendedName>
</protein>
<dbReference type="EMBL" id="CP008941">
    <property type="protein sequence ID" value="AIK96311.1"/>
    <property type="molecule type" value="Genomic_DNA"/>
</dbReference>
<dbReference type="KEGG" id="paca:ID47_05525"/>
<dbReference type="SUPFAM" id="SSF81901">
    <property type="entry name" value="HCP-like"/>
    <property type="match status" value="1"/>
</dbReference>
<dbReference type="InterPro" id="IPR011990">
    <property type="entry name" value="TPR-like_helical_dom_sf"/>
</dbReference>
<evidence type="ECO:0000256" key="2">
    <source>
        <dbReference type="ARBA" id="ARBA00022670"/>
    </source>
</evidence>
<dbReference type="OrthoDB" id="3078754at2"/>
<dbReference type="EC" id="3.4.21.-" evidence="6"/>
<evidence type="ECO:0000259" key="8">
    <source>
        <dbReference type="Pfam" id="PF00931"/>
    </source>
</evidence>
<dbReference type="Pfam" id="PF00931">
    <property type="entry name" value="NB-ARC"/>
    <property type="match status" value="1"/>
</dbReference>
<evidence type="ECO:0000256" key="5">
    <source>
        <dbReference type="ARBA" id="ARBA00022825"/>
    </source>
</evidence>
<organism evidence="9 10">
    <name type="scientific">Candidatus Odyssella acanthamoebae</name>
    <dbReference type="NCBI Taxonomy" id="91604"/>
    <lineage>
        <taxon>Bacteria</taxon>
        <taxon>Pseudomonadati</taxon>
        <taxon>Pseudomonadota</taxon>
        <taxon>Alphaproteobacteria</taxon>
        <taxon>Holosporales</taxon>
        <taxon>Candidatus Paracaedibacteraceae</taxon>
        <taxon>Candidatus Odyssella</taxon>
    </lineage>
</organism>
<dbReference type="InterPro" id="IPR009003">
    <property type="entry name" value="Peptidase_S1_PA"/>
</dbReference>